<keyword evidence="1" id="KW-0808">Transferase</keyword>
<dbReference type="InterPro" id="IPR029063">
    <property type="entry name" value="SAM-dependent_MTases_sf"/>
</dbReference>
<dbReference type="PANTHER" id="PTHR43861">
    <property type="entry name" value="TRANS-ACONITATE 2-METHYLTRANSFERASE-RELATED"/>
    <property type="match status" value="1"/>
</dbReference>
<dbReference type="SUPFAM" id="SSF53335">
    <property type="entry name" value="S-adenosyl-L-methionine-dependent methyltransferases"/>
    <property type="match status" value="1"/>
</dbReference>
<comment type="caution">
    <text evidence="1">The sequence shown here is derived from an EMBL/GenBank/DDBJ whole genome shotgun (WGS) entry which is preliminary data.</text>
</comment>
<organism evidence="1 2">
    <name type="scientific">Hylemonella gracilis ATCC 19624</name>
    <dbReference type="NCBI Taxonomy" id="887062"/>
    <lineage>
        <taxon>Bacteria</taxon>
        <taxon>Pseudomonadati</taxon>
        <taxon>Pseudomonadota</taxon>
        <taxon>Betaproteobacteria</taxon>
        <taxon>Burkholderiales</taxon>
        <taxon>Comamonadaceae</taxon>
        <taxon>Hylemonella</taxon>
    </lineage>
</organism>
<evidence type="ECO:0000313" key="1">
    <source>
        <dbReference type="EMBL" id="EGI77330.1"/>
    </source>
</evidence>
<dbReference type="CDD" id="cd02440">
    <property type="entry name" value="AdoMet_MTases"/>
    <property type="match status" value="1"/>
</dbReference>
<keyword evidence="1" id="KW-0830">Ubiquinone</keyword>
<keyword evidence="1" id="KW-0489">Methyltransferase</keyword>
<dbReference type="Pfam" id="PF13489">
    <property type="entry name" value="Methyltransf_23"/>
    <property type="match status" value="1"/>
</dbReference>
<dbReference type="AlphaFoldDB" id="F3KSD6"/>
<dbReference type="Proteomes" id="UP000016368">
    <property type="component" value="Unassembled WGS sequence"/>
</dbReference>
<evidence type="ECO:0000313" key="2">
    <source>
        <dbReference type="Proteomes" id="UP000016368"/>
    </source>
</evidence>
<proteinExistence type="predicted"/>
<gene>
    <name evidence="1" type="ORF">HGR_06826</name>
</gene>
<dbReference type="EMBL" id="AEGR01000050">
    <property type="protein sequence ID" value="EGI77330.1"/>
    <property type="molecule type" value="Genomic_DNA"/>
</dbReference>
<dbReference type="GO" id="GO:0008168">
    <property type="term" value="F:methyltransferase activity"/>
    <property type="evidence" value="ECO:0007669"/>
    <property type="project" value="UniProtKB-KW"/>
</dbReference>
<reference evidence="1 2" key="1">
    <citation type="journal article" date="2011" name="EMBO J.">
        <title>Structural diversity of bacterial flagellar motors.</title>
        <authorList>
            <person name="Chen S."/>
            <person name="Beeby M."/>
            <person name="Murphy G.E."/>
            <person name="Leadbetter J.R."/>
            <person name="Hendrixson D.R."/>
            <person name="Briegel A."/>
            <person name="Li Z."/>
            <person name="Shi J."/>
            <person name="Tocheva E.I."/>
            <person name="Muller A."/>
            <person name="Dobro M.J."/>
            <person name="Jensen G.J."/>
        </authorList>
    </citation>
    <scope>NUCLEOTIDE SEQUENCE [LARGE SCALE GENOMIC DNA]</scope>
    <source>
        <strain evidence="1 2">ATCC 19624</strain>
    </source>
</reference>
<dbReference type="Gene3D" id="3.40.50.150">
    <property type="entry name" value="Vaccinia Virus protein VP39"/>
    <property type="match status" value="1"/>
</dbReference>
<dbReference type="GO" id="GO:0032259">
    <property type="term" value="P:methylation"/>
    <property type="evidence" value="ECO:0007669"/>
    <property type="project" value="UniProtKB-KW"/>
</dbReference>
<sequence>MLKRFEHWYRNRLMMRDFSLIRSRIRPGISLLDVGCSTGDFLMICQNAGAKVKGIEFSPSAVEYCVKERKLDVAQGDLVTHDFGDERFDLITYNGVLEHVPNPFAHLRTCKRLLNPGGLVIVQGLPNLDSLGFRLKRQAWIGLDYPRHLHQFSIQSVRNLSKRAGYEIVSISTKSPRFNPPSLIASFFPSLHRHKFDEYEARTGVNPKFRKGVLLLLMEAIRPLDWLLAQLRYGEHINMTLRPIH</sequence>
<dbReference type="eggNOG" id="COG2226">
    <property type="taxonomic scope" value="Bacteria"/>
</dbReference>
<keyword evidence="2" id="KW-1185">Reference proteome</keyword>
<protein>
    <submittedName>
        <fullName evidence="1">Ubiquinone/menaquinone biosynthesis methylase-like protein</fullName>
    </submittedName>
</protein>
<dbReference type="STRING" id="887062.HGR_06826"/>
<name>F3KSD6_9BURK</name>
<accession>F3KSD6</accession>